<dbReference type="GO" id="GO:0006298">
    <property type="term" value="P:mismatch repair"/>
    <property type="evidence" value="ECO:0007669"/>
    <property type="project" value="TreeGrafter"/>
</dbReference>
<dbReference type="Proteomes" id="UP000245207">
    <property type="component" value="Unassembled WGS sequence"/>
</dbReference>
<dbReference type="STRING" id="35608.A0A2U1KRL8"/>
<evidence type="ECO:0000313" key="2">
    <source>
        <dbReference type="EMBL" id="PWA39402.1"/>
    </source>
</evidence>
<dbReference type="GO" id="GO:0003684">
    <property type="term" value="F:damaged DNA binding"/>
    <property type="evidence" value="ECO:0007669"/>
    <property type="project" value="InterPro"/>
</dbReference>
<organism evidence="2 3">
    <name type="scientific">Artemisia annua</name>
    <name type="common">Sweet wormwood</name>
    <dbReference type="NCBI Taxonomy" id="35608"/>
    <lineage>
        <taxon>Eukaryota</taxon>
        <taxon>Viridiplantae</taxon>
        <taxon>Streptophyta</taxon>
        <taxon>Embryophyta</taxon>
        <taxon>Tracheophyta</taxon>
        <taxon>Spermatophyta</taxon>
        <taxon>Magnoliopsida</taxon>
        <taxon>eudicotyledons</taxon>
        <taxon>Gunneridae</taxon>
        <taxon>Pentapetalae</taxon>
        <taxon>asterids</taxon>
        <taxon>campanulids</taxon>
        <taxon>Asterales</taxon>
        <taxon>Asteraceae</taxon>
        <taxon>Asteroideae</taxon>
        <taxon>Anthemideae</taxon>
        <taxon>Artemisiinae</taxon>
        <taxon>Artemisia</taxon>
    </lineage>
</organism>
<dbReference type="GO" id="GO:0071942">
    <property type="term" value="C:XPC complex"/>
    <property type="evidence" value="ECO:0007669"/>
    <property type="project" value="TreeGrafter"/>
</dbReference>
<dbReference type="GO" id="GO:0003697">
    <property type="term" value="F:single-stranded DNA binding"/>
    <property type="evidence" value="ECO:0007669"/>
    <property type="project" value="TreeGrafter"/>
</dbReference>
<protein>
    <submittedName>
        <fullName evidence="2">DNA repair protein Rad4 family</fullName>
    </submittedName>
</protein>
<name>A0A2U1KRL8_ARTAN</name>
<dbReference type="PANTHER" id="PTHR12135">
    <property type="entry name" value="DNA REPAIR PROTEIN XP-C / RAD4"/>
    <property type="match status" value="1"/>
</dbReference>
<evidence type="ECO:0000259" key="1">
    <source>
        <dbReference type="SMART" id="SM01032"/>
    </source>
</evidence>
<dbReference type="InterPro" id="IPR004583">
    <property type="entry name" value="DNA_repair_Rad4"/>
</dbReference>
<evidence type="ECO:0000313" key="3">
    <source>
        <dbReference type="Proteomes" id="UP000245207"/>
    </source>
</evidence>
<gene>
    <name evidence="2" type="ORF">CTI12_AA572160</name>
</gene>
<dbReference type="AlphaFoldDB" id="A0A2U1KRL8"/>
<accession>A0A2U1KRL8</accession>
<reference evidence="2 3" key="1">
    <citation type="journal article" date="2018" name="Mol. Plant">
        <title>The genome of Artemisia annua provides insight into the evolution of Asteraceae family and artemisinin biosynthesis.</title>
        <authorList>
            <person name="Shen Q."/>
            <person name="Zhang L."/>
            <person name="Liao Z."/>
            <person name="Wang S."/>
            <person name="Yan T."/>
            <person name="Shi P."/>
            <person name="Liu M."/>
            <person name="Fu X."/>
            <person name="Pan Q."/>
            <person name="Wang Y."/>
            <person name="Lv Z."/>
            <person name="Lu X."/>
            <person name="Zhang F."/>
            <person name="Jiang W."/>
            <person name="Ma Y."/>
            <person name="Chen M."/>
            <person name="Hao X."/>
            <person name="Li L."/>
            <person name="Tang Y."/>
            <person name="Lv G."/>
            <person name="Zhou Y."/>
            <person name="Sun X."/>
            <person name="Brodelius P.E."/>
            <person name="Rose J.K.C."/>
            <person name="Tang K."/>
        </authorList>
    </citation>
    <scope>NUCLEOTIDE SEQUENCE [LARGE SCALE GENOMIC DNA]</scope>
    <source>
        <strain evidence="3">cv. Huhao1</strain>
        <tissue evidence="2">Leaf</tissue>
    </source>
</reference>
<dbReference type="InterPro" id="IPR042488">
    <property type="entry name" value="Rad4_BHD3_sf"/>
</dbReference>
<comment type="caution">
    <text evidence="2">The sequence shown here is derived from an EMBL/GenBank/DDBJ whole genome shotgun (WGS) entry which is preliminary data.</text>
</comment>
<dbReference type="GO" id="GO:0006289">
    <property type="term" value="P:nucleotide-excision repair"/>
    <property type="evidence" value="ECO:0007669"/>
    <property type="project" value="InterPro"/>
</dbReference>
<sequence>MYLLEWLKLKIVPKNYILWLHDHLHAYFAVGAQLQSFTPSIYAANEGLCGAALPKNETSSEGGETIYKTQQMQKNGIVPKNERGQVDVWSEKCLPSGTVHLGFQRVWSITKKLKIDYAPSMVYAEEEVRRERG</sequence>
<feature type="domain" description="Rad4 beta-hairpin" evidence="1">
    <location>
        <begin position="78"/>
        <end position="132"/>
    </location>
</feature>
<dbReference type="PANTHER" id="PTHR12135:SF0">
    <property type="entry name" value="DNA REPAIR PROTEIN COMPLEMENTING XP-C CELLS"/>
    <property type="match status" value="1"/>
</dbReference>
<dbReference type="Pfam" id="PF10405">
    <property type="entry name" value="BHD_3"/>
    <property type="match status" value="1"/>
</dbReference>
<dbReference type="GO" id="GO:0005737">
    <property type="term" value="C:cytoplasm"/>
    <property type="evidence" value="ECO:0007669"/>
    <property type="project" value="TreeGrafter"/>
</dbReference>
<dbReference type="EMBL" id="PKPP01014677">
    <property type="protein sequence ID" value="PWA39402.1"/>
    <property type="molecule type" value="Genomic_DNA"/>
</dbReference>
<dbReference type="Gene3D" id="3.30.70.2460">
    <property type="entry name" value="Rad4, beta-hairpin domain BHD3"/>
    <property type="match status" value="1"/>
</dbReference>
<dbReference type="OrthoDB" id="300780at2759"/>
<keyword evidence="3" id="KW-1185">Reference proteome</keyword>
<proteinExistence type="predicted"/>
<dbReference type="SMART" id="SM01032">
    <property type="entry name" value="BHD_3"/>
    <property type="match status" value="1"/>
</dbReference>
<dbReference type="InterPro" id="IPR018328">
    <property type="entry name" value="Rad4_beta-hairpin_dom3"/>
</dbReference>
<dbReference type="GO" id="GO:0000111">
    <property type="term" value="C:nucleotide-excision repair factor 2 complex"/>
    <property type="evidence" value="ECO:0007669"/>
    <property type="project" value="TreeGrafter"/>
</dbReference>